<feature type="non-terminal residue" evidence="5">
    <location>
        <position position="1"/>
    </location>
</feature>
<dbReference type="STRING" id="4155.A0A022PUZ8"/>
<dbReference type="EMBL" id="KI632341">
    <property type="protein sequence ID" value="EYU18050.1"/>
    <property type="molecule type" value="Genomic_DNA"/>
</dbReference>
<feature type="domain" description="SWIM-type" evidence="4">
    <location>
        <begin position="124"/>
        <end position="160"/>
    </location>
</feature>
<keyword evidence="2" id="KW-0539">Nucleus</keyword>
<sequence>GKYEFQENGWLIKLYGQRERWIPACTFCAGISATQRSESMNNFFKGFVRSSTLVSDFVHQYKKPLLKTYYKMETDAAEIYTRKLFLMFQEELFSCQRYVFPKYFQDGIKKSYLVMPKGEKKPAYEVMLDITEKNAVCSCRLFEFVGILCRHLAIFVKESLINSLPHQYVLQRWTINAESNDRQISSTLRRNNLMILFLEVVEKGQKIQRKHDYLALALQKTHFELLNLDDESDGTQLHAHVSSNGRPKSLMHKHPMETQVGKKKKM</sequence>
<accession>A0A022PUZ8</accession>
<evidence type="ECO:0000313" key="5">
    <source>
        <dbReference type="EMBL" id="EYU18050.1"/>
    </source>
</evidence>
<comment type="function">
    <text evidence="2">Putative transcription activator involved in regulating light control of development.</text>
</comment>
<keyword evidence="2" id="KW-0479">Metal-binding</keyword>
<dbReference type="Pfam" id="PF04434">
    <property type="entry name" value="SWIM"/>
    <property type="match status" value="1"/>
</dbReference>
<name>A0A022PUZ8_ERYGU</name>
<dbReference type="GO" id="GO:0006355">
    <property type="term" value="P:regulation of DNA-templated transcription"/>
    <property type="evidence" value="ECO:0007669"/>
    <property type="project" value="UniProtKB-UniRule"/>
</dbReference>
<dbReference type="InterPro" id="IPR031052">
    <property type="entry name" value="FHY3/FAR1"/>
</dbReference>
<comment type="similarity">
    <text evidence="2">Belongs to the FHY3/FAR1 family.</text>
</comment>
<dbReference type="GO" id="GO:0008270">
    <property type="term" value="F:zinc ion binding"/>
    <property type="evidence" value="ECO:0007669"/>
    <property type="project" value="UniProtKB-UniRule"/>
</dbReference>
<dbReference type="PANTHER" id="PTHR31669:SF293">
    <property type="entry name" value="PROTEIN FAR1-RELATED SEQUENCE"/>
    <property type="match status" value="1"/>
</dbReference>
<proteinExistence type="inferred from homology"/>
<keyword evidence="6" id="KW-1185">Reference proteome</keyword>
<evidence type="ECO:0000256" key="2">
    <source>
        <dbReference type="RuleBase" id="RU367018"/>
    </source>
</evidence>
<dbReference type="AlphaFoldDB" id="A0A022PUZ8"/>
<reference evidence="5 6" key="1">
    <citation type="journal article" date="2013" name="Proc. Natl. Acad. Sci. U.S.A.">
        <title>Fine-scale variation in meiotic recombination in Mimulus inferred from population shotgun sequencing.</title>
        <authorList>
            <person name="Hellsten U."/>
            <person name="Wright K.M."/>
            <person name="Jenkins J."/>
            <person name="Shu S."/>
            <person name="Yuan Y."/>
            <person name="Wessler S.R."/>
            <person name="Schmutz J."/>
            <person name="Willis J.H."/>
            <person name="Rokhsar D.S."/>
        </authorList>
    </citation>
    <scope>NUCLEOTIDE SEQUENCE [LARGE SCALE GENOMIC DNA]</scope>
    <source>
        <strain evidence="6">cv. DUN x IM62</strain>
    </source>
</reference>
<gene>
    <name evidence="5" type="ORF">MIMGU_mgv1a022610mg</name>
</gene>
<protein>
    <recommendedName>
        <fullName evidence="2">Protein FAR1-RELATED SEQUENCE</fullName>
    </recommendedName>
</protein>
<dbReference type="GO" id="GO:0005634">
    <property type="term" value="C:nucleus"/>
    <property type="evidence" value="ECO:0007669"/>
    <property type="project" value="UniProtKB-SubCell"/>
</dbReference>
<keyword evidence="2" id="KW-0862">Zinc</keyword>
<evidence type="ECO:0000256" key="3">
    <source>
        <dbReference type="SAM" id="MobiDB-lite"/>
    </source>
</evidence>
<evidence type="ECO:0000259" key="4">
    <source>
        <dbReference type="PROSITE" id="PS50966"/>
    </source>
</evidence>
<feature type="region of interest" description="Disordered" evidence="3">
    <location>
        <begin position="239"/>
        <end position="266"/>
    </location>
</feature>
<dbReference type="InterPro" id="IPR007527">
    <property type="entry name" value="Znf_SWIM"/>
</dbReference>
<evidence type="ECO:0000313" key="6">
    <source>
        <dbReference type="Proteomes" id="UP000030748"/>
    </source>
</evidence>
<comment type="subcellular location">
    <subcellularLocation>
        <location evidence="2">Nucleus</location>
    </subcellularLocation>
</comment>
<dbReference type="Proteomes" id="UP000030748">
    <property type="component" value="Unassembled WGS sequence"/>
</dbReference>
<organism evidence="5 6">
    <name type="scientific">Erythranthe guttata</name>
    <name type="common">Yellow monkey flower</name>
    <name type="synonym">Mimulus guttatus</name>
    <dbReference type="NCBI Taxonomy" id="4155"/>
    <lineage>
        <taxon>Eukaryota</taxon>
        <taxon>Viridiplantae</taxon>
        <taxon>Streptophyta</taxon>
        <taxon>Embryophyta</taxon>
        <taxon>Tracheophyta</taxon>
        <taxon>Spermatophyta</taxon>
        <taxon>Magnoliopsida</taxon>
        <taxon>eudicotyledons</taxon>
        <taxon>Gunneridae</taxon>
        <taxon>Pentapetalae</taxon>
        <taxon>asterids</taxon>
        <taxon>lamiids</taxon>
        <taxon>Lamiales</taxon>
        <taxon>Phrymaceae</taxon>
        <taxon>Erythranthe</taxon>
    </lineage>
</organism>
<evidence type="ECO:0000256" key="1">
    <source>
        <dbReference type="PROSITE-ProRule" id="PRU00325"/>
    </source>
</evidence>
<dbReference type="PANTHER" id="PTHR31669">
    <property type="entry name" value="PROTEIN FAR1-RELATED SEQUENCE 10-RELATED"/>
    <property type="match status" value="1"/>
</dbReference>
<dbReference type="PROSITE" id="PS50966">
    <property type="entry name" value="ZF_SWIM"/>
    <property type="match status" value="1"/>
</dbReference>
<keyword evidence="1 2" id="KW-0863">Zinc-finger</keyword>